<name>A0A9P0YH51_CUSEU</name>
<dbReference type="AlphaFoldDB" id="A0A9P0YH51"/>
<dbReference type="Proteomes" id="UP001152484">
    <property type="component" value="Unassembled WGS sequence"/>
</dbReference>
<reference evidence="1" key="1">
    <citation type="submission" date="2022-07" db="EMBL/GenBank/DDBJ databases">
        <authorList>
            <person name="Macas J."/>
            <person name="Novak P."/>
            <person name="Neumann P."/>
        </authorList>
    </citation>
    <scope>NUCLEOTIDE SEQUENCE</scope>
</reference>
<accession>A0A9P0YH51</accession>
<gene>
    <name evidence="1" type="ORF">CEURO_LOCUS725</name>
</gene>
<sequence length="116" mass="13477">MPNERHPYSPGRSSVGRLHSWQLGRLHLYCHSPGRCLSARRVERTTCTVSCSDDIDDCISTLVKEKQAKVFLAIRKESKLIYSLLSFQTFCLFPDRSKRCQMLLRLLENSKETWIT</sequence>
<proteinExistence type="predicted"/>
<organism evidence="1 2">
    <name type="scientific">Cuscuta europaea</name>
    <name type="common">European dodder</name>
    <dbReference type="NCBI Taxonomy" id="41803"/>
    <lineage>
        <taxon>Eukaryota</taxon>
        <taxon>Viridiplantae</taxon>
        <taxon>Streptophyta</taxon>
        <taxon>Embryophyta</taxon>
        <taxon>Tracheophyta</taxon>
        <taxon>Spermatophyta</taxon>
        <taxon>Magnoliopsida</taxon>
        <taxon>eudicotyledons</taxon>
        <taxon>Gunneridae</taxon>
        <taxon>Pentapetalae</taxon>
        <taxon>asterids</taxon>
        <taxon>lamiids</taxon>
        <taxon>Solanales</taxon>
        <taxon>Convolvulaceae</taxon>
        <taxon>Cuscuteae</taxon>
        <taxon>Cuscuta</taxon>
        <taxon>Cuscuta subgen. Cuscuta</taxon>
    </lineage>
</organism>
<evidence type="ECO:0000313" key="1">
    <source>
        <dbReference type="EMBL" id="CAH9054876.1"/>
    </source>
</evidence>
<dbReference type="OrthoDB" id="785423at2759"/>
<dbReference type="EMBL" id="CAMAPE010000002">
    <property type="protein sequence ID" value="CAH9054876.1"/>
    <property type="molecule type" value="Genomic_DNA"/>
</dbReference>
<evidence type="ECO:0000313" key="2">
    <source>
        <dbReference type="Proteomes" id="UP001152484"/>
    </source>
</evidence>
<keyword evidence="2" id="KW-1185">Reference proteome</keyword>
<comment type="caution">
    <text evidence="1">The sequence shown here is derived from an EMBL/GenBank/DDBJ whole genome shotgun (WGS) entry which is preliminary data.</text>
</comment>
<protein>
    <submittedName>
        <fullName evidence="1">Uncharacterized protein</fullName>
    </submittedName>
</protein>